<gene>
    <name evidence="2" type="ORF">N478_08420</name>
</gene>
<keyword evidence="1" id="KW-0472">Membrane</keyword>
<evidence type="ECO:0000313" key="3">
    <source>
        <dbReference type="Proteomes" id="UP000076661"/>
    </source>
</evidence>
<organism evidence="2 3">
    <name type="scientific">Pseudoalteromonas luteoviolacea S4060-1</name>
    <dbReference type="NCBI Taxonomy" id="1365257"/>
    <lineage>
        <taxon>Bacteria</taxon>
        <taxon>Pseudomonadati</taxon>
        <taxon>Pseudomonadota</taxon>
        <taxon>Gammaproteobacteria</taxon>
        <taxon>Alteromonadales</taxon>
        <taxon>Pseudoalteromonadaceae</taxon>
        <taxon>Pseudoalteromonas</taxon>
    </lineage>
</organism>
<sequence>MSLKVIYYGILLCVLGASFTSVSAPIFSQKNAKVETRNWQEKLNYFGGLSTQRQSLSLGRQPVNPVIESDNFEGDATTIEANLSIGGKLFPAGSIYTELTLDQTELEGEISRIGTARFSDFVDYRRYKSRLEVFYEHAFEYGVSVGFDLYGGSERYRQKDSSITDKELGGALIASKLIKLGVAELDFDYVASYRRLLPGNRESTARGQVYHSILTEYAYPWTGRLRGLIGARVTWFPNHNPLGYWGSQGQYALSSQLAYRFHNNSLLALQLEKLWLSNNRSTLTIAMKFEYRFGSYKTKRRKRNYKVPNLLIR</sequence>
<keyword evidence="1" id="KW-1133">Transmembrane helix</keyword>
<evidence type="ECO:0000313" key="2">
    <source>
        <dbReference type="EMBL" id="KZN59733.1"/>
    </source>
</evidence>
<dbReference type="RefSeq" id="WP_063383136.1">
    <property type="nucleotide sequence ID" value="NZ_AUXX01000067.1"/>
</dbReference>
<protein>
    <submittedName>
        <fullName evidence="2">Uncharacterized protein</fullName>
    </submittedName>
</protein>
<evidence type="ECO:0000256" key="1">
    <source>
        <dbReference type="SAM" id="Phobius"/>
    </source>
</evidence>
<name>A0A167IMZ1_9GAMM</name>
<comment type="caution">
    <text evidence="2">The sequence shown here is derived from an EMBL/GenBank/DDBJ whole genome shotgun (WGS) entry which is preliminary data.</text>
</comment>
<dbReference type="AlphaFoldDB" id="A0A167IMZ1"/>
<feature type="transmembrane region" description="Helical" evidence="1">
    <location>
        <begin position="6"/>
        <end position="27"/>
    </location>
</feature>
<dbReference type="EMBL" id="AUXX01000067">
    <property type="protein sequence ID" value="KZN59733.1"/>
    <property type="molecule type" value="Genomic_DNA"/>
</dbReference>
<reference evidence="2 3" key="1">
    <citation type="submission" date="2013-07" db="EMBL/GenBank/DDBJ databases">
        <title>Comparative Genomic and Metabolomic Analysis of Twelve Strains of Pseudoalteromonas luteoviolacea.</title>
        <authorList>
            <person name="Vynne N.G."/>
            <person name="Mansson M."/>
            <person name="Gram L."/>
        </authorList>
    </citation>
    <scope>NUCLEOTIDE SEQUENCE [LARGE SCALE GENOMIC DNA]</scope>
    <source>
        <strain evidence="2 3">S4060-1</strain>
    </source>
</reference>
<accession>A0A167IMZ1</accession>
<keyword evidence="1" id="KW-0812">Transmembrane</keyword>
<dbReference type="PATRIC" id="fig|1365257.3.peg.5102"/>
<proteinExistence type="predicted"/>
<dbReference type="Proteomes" id="UP000076661">
    <property type="component" value="Unassembled WGS sequence"/>
</dbReference>